<evidence type="ECO:0000259" key="2">
    <source>
        <dbReference type="PROSITE" id="PS50011"/>
    </source>
</evidence>
<organism evidence="3 4">
    <name type="scientific">Oncorhynchus mykiss</name>
    <name type="common">Rainbow trout</name>
    <name type="synonym">Salmo gairdneri</name>
    <dbReference type="NCBI Taxonomy" id="8022"/>
    <lineage>
        <taxon>Eukaryota</taxon>
        <taxon>Metazoa</taxon>
        <taxon>Chordata</taxon>
        <taxon>Craniata</taxon>
        <taxon>Vertebrata</taxon>
        <taxon>Euteleostomi</taxon>
        <taxon>Actinopterygii</taxon>
        <taxon>Neopterygii</taxon>
        <taxon>Teleostei</taxon>
        <taxon>Protacanthopterygii</taxon>
        <taxon>Salmoniformes</taxon>
        <taxon>Salmonidae</taxon>
        <taxon>Salmoninae</taxon>
        <taxon>Oncorhynchus</taxon>
    </lineage>
</organism>
<dbReference type="InterPro" id="IPR011989">
    <property type="entry name" value="ARM-like"/>
</dbReference>
<feature type="domain" description="Protein kinase" evidence="2">
    <location>
        <begin position="6"/>
        <end position="283"/>
    </location>
</feature>
<dbReference type="SMART" id="SM00220">
    <property type="entry name" value="S_TKc"/>
    <property type="match status" value="1"/>
</dbReference>
<dbReference type="InterPro" id="IPR016024">
    <property type="entry name" value="ARM-type_fold"/>
</dbReference>
<dbReference type="InterPro" id="IPR011009">
    <property type="entry name" value="Kinase-like_dom_sf"/>
</dbReference>
<dbReference type="PANTHER" id="PTHR46240">
    <property type="entry name" value="SER/THR PROTEIN KINASE ULK4"/>
    <property type="match status" value="1"/>
</dbReference>
<evidence type="ECO:0000313" key="4">
    <source>
        <dbReference type="Proteomes" id="UP000694395"/>
    </source>
</evidence>
<sequence>MSMENFILYEEIGTGRKSVVYKGRRKGSINFVAIICSDKSKRHEITNHVRLTHDIKHENVVTFYEWYETSNHLWLVVELCTGGSLESVITQDECLSEDVVREFAIDLVKGLRYIHDAGIVFSDLTPSKILLDGPGTLKYSNFCLSKAEGENLEEFFALVTADETGGGDGKENTSRRNIKSRIQGSPIYCAPEVVKGGDHSISSDLWALGCIFYEMFSGKPPFFSETFSELIELILLQDPPSPRQTGASSCKPTQEFQSLLKGLLQKDPQKRINWTQLLVHPFWRGVFSEVHTSEEEEEEEEDVSFSSSVGRSGVCASSQSSAVTPVSVTSQGPGGGYRGVQGGAAGAEEPVRMHPNKSFRLDKMTELRPKSALDKDTRESIFLLSSRPTPRMSCTARDPPNRTPLPQDSVVASGLNDISYCIKDLVYTDSDLAVTPIMDNPKILKTAPVRYDLKTLCVRAYSVEKLSCLSSEDWRVFLQQLCSSLEAQADKTTTGVRSKLNLLCYLCTIAAHKDTATRLINSELFPVLTQQLRLAPNWDVKFKVMRVLGLLASHCTELREETPVTEAVVMFTELIRENFRNSKLKQCLLPPLGELLYLIATQEEKKENPGELWVVPAAAYTVLMRCLREGEELVVNHMVCKMVENVCTPASHYAQGFITAEIGPMLWYLFTHSSVDSLRVSAISALCRITRLSASAFHSVIDKVGLPAILASLVSGISRVQQHILTMFSAMLASGAHAQLHRLVQERDFVVKIMRSLESPSSVIRAKAFLVLLQVLCSNRDMLLLCCNSRLVMYIERDIRQATPGKELQSTNEYLSKCLHLLIRHVVLQLPAILDDMLSALGSIVGRKHPSTVQAKQLKQSVPMMTVVLHLLTSQIFRPQVVTEEFLFKFGALLSHITSIDASETSLGSAIGQAGSEELIRNTLSAVEAITQHPALLTPHHCPVVDCILPPLTSLAFSKNVEWRIVSLRVLSEITLLLLSQEAVEEGERRERECNSSTGRLLTLITEALLPQYESLLLEPDPIPVYALKLLVALTEHSSPVNSLVRDSRILPVVFQVMAEHQDNILGGTMQKAMALLSNLTGQKDVDLQPFYQQGLVEVVCSVFSEAAVLYVEREERPGRKNSHDLLLSLLDTLHNVLTSTSRVVRIALQGAESQGETQAAEDLLLINKPLTQLTSLLIQMLPCEDVEVYEETSQCLSLLMQLYGGDSPDSLSPLNLQSLSHALQLQTQPKQHRLLLRIIKRLIPATTDNLWYSSAEGQELVHVLQRLSHSARSHADVAVVSLAVEILTGIGF</sequence>
<dbReference type="SUPFAM" id="SSF48371">
    <property type="entry name" value="ARM repeat"/>
    <property type="match status" value="1"/>
</dbReference>
<keyword evidence="4" id="KW-1185">Reference proteome</keyword>
<reference evidence="3" key="1">
    <citation type="submission" date="2020-07" db="EMBL/GenBank/DDBJ databases">
        <title>A long reads based de novo assembly of the rainbow trout Arlee double haploid line genome.</title>
        <authorList>
            <person name="Gao G."/>
            <person name="Palti Y."/>
        </authorList>
    </citation>
    <scope>NUCLEOTIDE SEQUENCE [LARGE SCALE GENOMIC DNA]</scope>
</reference>
<reference evidence="3" key="2">
    <citation type="submission" date="2025-08" db="UniProtKB">
        <authorList>
            <consortium name="Ensembl"/>
        </authorList>
    </citation>
    <scope>IDENTIFICATION</scope>
</reference>
<feature type="compositionally biased region" description="Gly residues" evidence="1">
    <location>
        <begin position="332"/>
        <end position="345"/>
    </location>
</feature>
<reference evidence="3" key="3">
    <citation type="submission" date="2025-09" db="UniProtKB">
        <authorList>
            <consortium name="Ensembl"/>
        </authorList>
    </citation>
    <scope>IDENTIFICATION</scope>
</reference>
<accession>A0A8K9XCR4</accession>
<dbReference type="GeneTree" id="ENSGT00940000156541"/>
<dbReference type="Proteomes" id="UP000694395">
    <property type="component" value="Chromosome 3"/>
</dbReference>
<evidence type="ECO:0000313" key="3">
    <source>
        <dbReference type="Ensembl" id="ENSOMYP00000130824.1"/>
    </source>
</evidence>
<feature type="compositionally biased region" description="Polar residues" evidence="1">
    <location>
        <begin position="320"/>
        <end position="331"/>
    </location>
</feature>
<dbReference type="PANTHER" id="PTHR46240:SF1">
    <property type="entry name" value="SERINE_THREONINE-PROTEIN KINASE ULK4"/>
    <property type="match status" value="1"/>
</dbReference>
<gene>
    <name evidence="3" type="primary">LOC110505077</name>
</gene>
<name>A0A8K9XCR4_ONCMY</name>
<dbReference type="InterPro" id="IPR056981">
    <property type="entry name" value="HEAT_ULK4_RUNKEL"/>
</dbReference>
<feature type="region of interest" description="Disordered" evidence="1">
    <location>
        <begin position="389"/>
        <end position="409"/>
    </location>
</feature>
<dbReference type="Gene3D" id="1.10.510.10">
    <property type="entry name" value="Transferase(Phosphotransferase) domain 1"/>
    <property type="match status" value="1"/>
</dbReference>
<protein>
    <submittedName>
        <fullName evidence="3">Unc-51 like kinase 4</fullName>
    </submittedName>
</protein>
<feature type="region of interest" description="Disordered" evidence="1">
    <location>
        <begin position="320"/>
        <end position="353"/>
    </location>
</feature>
<feature type="region of interest" description="Disordered" evidence="1">
    <location>
        <begin position="291"/>
        <end position="310"/>
    </location>
</feature>
<dbReference type="CDD" id="cd14010">
    <property type="entry name" value="STKc_ULK4"/>
    <property type="match status" value="1"/>
</dbReference>
<dbReference type="Pfam" id="PF23606">
    <property type="entry name" value="HEAT_ULK4"/>
    <property type="match status" value="1"/>
</dbReference>
<feature type="compositionally biased region" description="Acidic residues" evidence="1">
    <location>
        <begin position="294"/>
        <end position="303"/>
    </location>
</feature>
<proteinExistence type="predicted"/>
<dbReference type="SUPFAM" id="SSF56112">
    <property type="entry name" value="Protein kinase-like (PK-like)"/>
    <property type="match status" value="1"/>
</dbReference>
<dbReference type="Pfam" id="PF00069">
    <property type="entry name" value="Pkinase"/>
    <property type="match status" value="1"/>
</dbReference>
<dbReference type="PROSITE" id="PS50011">
    <property type="entry name" value="PROTEIN_KINASE_DOM"/>
    <property type="match status" value="1"/>
</dbReference>
<dbReference type="Gene3D" id="1.25.10.10">
    <property type="entry name" value="Leucine-rich Repeat Variant"/>
    <property type="match status" value="2"/>
</dbReference>
<dbReference type="Ensembl" id="ENSOMYT00000128259.1">
    <property type="protein sequence ID" value="ENSOMYP00000130824.1"/>
    <property type="gene ID" value="ENSOMYG00000060968.1"/>
</dbReference>
<dbReference type="InterPro" id="IPR045906">
    <property type="entry name" value="ULK4"/>
</dbReference>
<evidence type="ECO:0000256" key="1">
    <source>
        <dbReference type="SAM" id="MobiDB-lite"/>
    </source>
</evidence>
<dbReference type="InterPro" id="IPR000719">
    <property type="entry name" value="Prot_kinase_dom"/>
</dbReference>
<dbReference type="GO" id="GO:0005524">
    <property type="term" value="F:ATP binding"/>
    <property type="evidence" value="ECO:0007669"/>
    <property type="project" value="InterPro"/>
</dbReference>
<dbReference type="GO" id="GO:0004672">
    <property type="term" value="F:protein kinase activity"/>
    <property type="evidence" value="ECO:0007669"/>
    <property type="project" value="InterPro"/>
</dbReference>